<dbReference type="PANTHER" id="PTHR12673">
    <property type="entry name" value="FACIOGENITAL DYSPLASIA PROTEIN"/>
    <property type="match status" value="1"/>
</dbReference>
<dbReference type="InterPro" id="IPR051092">
    <property type="entry name" value="FYVE_RhoGEF_PH"/>
</dbReference>
<reference evidence="4" key="1">
    <citation type="submission" date="2016-06" db="EMBL/GenBank/DDBJ databases">
        <title>Draft Genome sequence of the fungus Inonotus baumii.</title>
        <authorList>
            <person name="Zhu H."/>
            <person name="Lin W."/>
        </authorList>
    </citation>
    <scope>NUCLEOTIDE SEQUENCE</scope>
    <source>
        <strain evidence="4">821</strain>
    </source>
</reference>
<feature type="coiled-coil region" evidence="1">
    <location>
        <begin position="1313"/>
        <end position="1347"/>
    </location>
</feature>
<dbReference type="OrthoDB" id="660555at2759"/>
<dbReference type="EMBL" id="LNZH02000153">
    <property type="protein sequence ID" value="OCB89573.1"/>
    <property type="molecule type" value="Genomic_DNA"/>
</dbReference>
<feature type="compositionally biased region" description="Basic and acidic residues" evidence="2">
    <location>
        <begin position="916"/>
        <end position="928"/>
    </location>
</feature>
<evidence type="ECO:0000256" key="1">
    <source>
        <dbReference type="SAM" id="Coils"/>
    </source>
</evidence>
<feature type="compositionally biased region" description="Pro residues" evidence="2">
    <location>
        <begin position="932"/>
        <end position="942"/>
    </location>
</feature>
<comment type="caution">
    <text evidence="4">The sequence shown here is derived from an EMBL/GenBank/DDBJ whole genome shotgun (WGS) entry which is preliminary data.</text>
</comment>
<dbReference type="InterPro" id="IPR035899">
    <property type="entry name" value="DBL_dom_sf"/>
</dbReference>
<feature type="region of interest" description="Disordered" evidence="2">
    <location>
        <begin position="858"/>
        <end position="944"/>
    </location>
</feature>
<organism evidence="4 5">
    <name type="scientific">Sanghuangporus baumii</name>
    <name type="common">Phellinus baumii</name>
    <dbReference type="NCBI Taxonomy" id="108892"/>
    <lineage>
        <taxon>Eukaryota</taxon>
        <taxon>Fungi</taxon>
        <taxon>Dikarya</taxon>
        <taxon>Basidiomycota</taxon>
        <taxon>Agaricomycotina</taxon>
        <taxon>Agaricomycetes</taxon>
        <taxon>Hymenochaetales</taxon>
        <taxon>Hymenochaetaceae</taxon>
        <taxon>Sanghuangporus</taxon>
    </lineage>
</organism>
<feature type="region of interest" description="Disordered" evidence="2">
    <location>
        <begin position="650"/>
        <end position="697"/>
    </location>
</feature>
<keyword evidence="1" id="KW-0175">Coiled coil</keyword>
<dbReference type="SMART" id="SM00325">
    <property type="entry name" value="RhoGEF"/>
    <property type="match status" value="1"/>
</dbReference>
<feature type="region of interest" description="Disordered" evidence="2">
    <location>
        <begin position="713"/>
        <end position="772"/>
    </location>
</feature>
<sequence length="1356" mass="150032">MPLNSPRKVVPLSSGDDGPSRRSAPTFTKRAFFCGVVVEGPNDGADLSEDVQDLVASLGDKIPSAKDYEQTRAAPASSAQIEGQTRPRALTNTSALADLINELVVTERTYVQRLRILKNSYADPLRSYAKSKDTAILGLYESRTLFGNIDYIVPANEAFLHDLEQMMSRNGVQTVGGIGDVALRHFKELQNFECYKGYYTRREEAQEIFKAEMSKKSGTGFAAFVERIKYSTNDVKNRVGLRELLMEPVQRIPRYTLLFQSMIKLMGANDPQRVKLMEAKEYASRIALAEADNHTRLAATMNCLATSIEGFPPALISSSRRFIDCLDVVDNVVDTVGMSPYGSMSAGAGASTSVNASVSGGSLQCTLFLFDDKLMIVKRSGNDKTGRSLAGLDDVERVANSGLVSGKSRNLPSIRRNGMSFRGVVDVTEVNITDISGADMHLYLENPPLDQTDRWAGRPFRVLSAVLPGAVNLDSSRLEDEKRRFIENLWRAQARYRTRIGQSVALRADEQEVESRAGRTTVARTYFNVYQRTMFLKEPKKTKVVLHIDSLGNADPLPIGIDGPPYVVIQVQPMAGELCRYVVHSCDPSDDADDDIVQSSRVPSRVIQTIHQYGLFKFKTDNPSRPATPSGPNRSRAHIFGLDVISRNLFGSKNKESPSDSMGRHMRTKSALSRTSTLVTESSGTMTTADSSTRFSHRTYSTAATSVSSFVVDDSSLGKKSSKSRKLVKRNRSRSRSPAPRHASESDYGPEDEPADRSLSRRRARSLSAPRYEESIEYSDVEDVDTTILDARDRGVVTESEMDLSERLELARHNSQKQPGTTPSREAKELPIEGVIYEGMNAVPMKDIINSHAFCFHSIDEPPPPTARRGSRASRMSRTASNHEHDTRSLHSSSTHYTSRSVTPTPVLESTSPRKTRAESFHSSRDCRPVGPRAPSPLPPSSPVINAMELDIEGALESTLARMSPERPSTTEDLRLSDCDFEEREIRSSTPIREVPSRIPRGTRRLLGTIESAPADKHEKAGAKPPSIVPLTIKKKALSGAKTLASTRQGPVIGSSPSVKSNSGSEGPRERAYSTRQRADSCMSVPEAESAGEPNDFVQLTKRTREDLESSQRALKRIRLEVNTFPGRVTQGSPKTPDFRTVPLGQSATPSRNNAATKEAQERMQEMHAMIGRRKGFVGTPRTSRPMSIAEGTLSPQSSTSDMSDTQNWAKTIDGLASCAESDLSRAMDNYLKIEDTVRRILADCNQSNKELDKTLFALQYSRDHSDKLEEKLAIASAEIEAMYGEFNAELENLFKSVTSERDEAWVAMCSDLSETKKERFRLKKEKNDLKERLQEVESRCDEWASLLRSHGLIPS</sequence>
<feature type="region of interest" description="Disordered" evidence="2">
    <location>
        <begin position="1177"/>
        <end position="1206"/>
    </location>
</feature>
<dbReference type="Proteomes" id="UP000757232">
    <property type="component" value="Unassembled WGS sequence"/>
</dbReference>
<feature type="compositionally biased region" description="Polar residues" evidence="2">
    <location>
        <begin position="1144"/>
        <end position="1156"/>
    </location>
</feature>
<dbReference type="GO" id="GO:0005737">
    <property type="term" value="C:cytoplasm"/>
    <property type="evidence" value="ECO:0007669"/>
    <property type="project" value="TreeGrafter"/>
</dbReference>
<keyword evidence="5" id="KW-1185">Reference proteome</keyword>
<feature type="compositionally biased region" description="Polar residues" evidence="2">
    <location>
        <begin position="670"/>
        <end position="697"/>
    </location>
</feature>
<evidence type="ECO:0000313" key="5">
    <source>
        <dbReference type="Proteomes" id="UP000757232"/>
    </source>
</evidence>
<feature type="compositionally biased region" description="Low complexity" evidence="2">
    <location>
        <begin position="1054"/>
        <end position="1066"/>
    </location>
</feature>
<feature type="compositionally biased region" description="Polar residues" evidence="2">
    <location>
        <begin position="1194"/>
        <end position="1206"/>
    </location>
</feature>
<gene>
    <name evidence="4" type="ORF">A7U60_g3265</name>
</gene>
<dbReference type="PANTHER" id="PTHR12673:SF270">
    <property type="entry name" value="FYVE-TYPE DOMAIN-CONTAINING PROTEIN"/>
    <property type="match status" value="1"/>
</dbReference>
<evidence type="ECO:0000259" key="3">
    <source>
        <dbReference type="PROSITE" id="PS50010"/>
    </source>
</evidence>
<feature type="region of interest" description="Disordered" evidence="2">
    <location>
        <begin position="1040"/>
        <end position="1079"/>
    </location>
</feature>
<feature type="compositionally biased region" description="Polar residues" evidence="2">
    <location>
        <begin position="890"/>
        <end position="913"/>
    </location>
</feature>
<name>A0A9Q5I0T7_SANBA</name>
<accession>A0A9Q5I0T7</accession>
<dbReference type="CDD" id="cd00160">
    <property type="entry name" value="RhoGEF"/>
    <property type="match status" value="1"/>
</dbReference>
<feature type="domain" description="DH" evidence="3">
    <location>
        <begin position="95"/>
        <end position="293"/>
    </location>
</feature>
<feature type="region of interest" description="Disordered" evidence="2">
    <location>
        <begin position="1"/>
        <end position="24"/>
    </location>
</feature>
<feature type="region of interest" description="Disordered" evidence="2">
    <location>
        <begin position="800"/>
        <end position="829"/>
    </location>
</feature>
<dbReference type="InterPro" id="IPR000219">
    <property type="entry name" value="DH_dom"/>
</dbReference>
<dbReference type="SUPFAM" id="SSF48065">
    <property type="entry name" value="DBL homology domain (DH-domain)"/>
    <property type="match status" value="1"/>
</dbReference>
<feature type="region of interest" description="Disordered" evidence="2">
    <location>
        <begin position="66"/>
        <end position="87"/>
    </location>
</feature>
<proteinExistence type="predicted"/>
<dbReference type="Gene3D" id="1.20.900.10">
    <property type="entry name" value="Dbl homology (DH) domain"/>
    <property type="match status" value="1"/>
</dbReference>
<dbReference type="Pfam" id="PF00621">
    <property type="entry name" value="RhoGEF"/>
    <property type="match status" value="1"/>
</dbReference>
<evidence type="ECO:0000313" key="4">
    <source>
        <dbReference type="EMBL" id="OCB89573.1"/>
    </source>
</evidence>
<evidence type="ECO:0000256" key="2">
    <source>
        <dbReference type="SAM" id="MobiDB-lite"/>
    </source>
</evidence>
<feature type="compositionally biased region" description="Basic residues" evidence="2">
    <location>
        <begin position="720"/>
        <end position="735"/>
    </location>
</feature>
<feature type="compositionally biased region" description="Basic and acidic residues" evidence="2">
    <location>
        <begin position="1067"/>
        <end position="1079"/>
    </location>
</feature>
<protein>
    <recommendedName>
        <fullName evidence="3">DH domain-containing protein</fullName>
    </recommendedName>
</protein>
<dbReference type="GO" id="GO:0005085">
    <property type="term" value="F:guanyl-nucleotide exchange factor activity"/>
    <property type="evidence" value="ECO:0007669"/>
    <property type="project" value="InterPro"/>
</dbReference>
<dbReference type="PROSITE" id="PS50010">
    <property type="entry name" value="DH_2"/>
    <property type="match status" value="1"/>
</dbReference>
<feature type="region of interest" description="Disordered" evidence="2">
    <location>
        <begin position="1127"/>
        <end position="1159"/>
    </location>
</feature>